<comment type="caution">
    <text evidence="1">The sequence shown here is derived from an EMBL/GenBank/DDBJ whole genome shotgun (WGS) entry which is preliminary data.</text>
</comment>
<evidence type="ECO:0000313" key="2">
    <source>
        <dbReference type="Proteomes" id="UP000011524"/>
    </source>
</evidence>
<dbReference type="AlphaFoldDB" id="M0LD57"/>
<reference evidence="1 2" key="1">
    <citation type="journal article" date="2014" name="PLoS Genet.">
        <title>Phylogenetically driven sequencing of extremely halophilic archaea reveals strategies for static and dynamic osmo-response.</title>
        <authorList>
            <person name="Becker E.A."/>
            <person name="Seitzer P.M."/>
            <person name="Tritt A."/>
            <person name="Larsen D."/>
            <person name="Krusor M."/>
            <person name="Yao A.I."/>
            <person name="Wu D."/>
            <person name="Madern D."/>
            <person name="Eisen J.A."/>
            <person name="Darling A.E."/>
            <person name="Facciotti M.T."/>
        </authorList>
    </citation>
    <scope>NUCLEOTIDE SEQUENCE [LARGE SCALE GENOMIC DNA]</scope>
    <source>
        <strain evidence="2">ATCC 49778 / DSM 6131 / JCM 7785 / NBRC 101032 / NCIMB 13157 / TR-1</strain>
    </source>
</reference>
<dbReference type="EMBL" id="AOLY01000018">
    <property type="protein sequence ID" value="EMA31501.1"/>
    <property type="molecule type" value="Genomic_DNA"/>
</dbReference>
<sequence>MFIKWDRDNFSTILLIEYCFFSAPQYPYKMFSVCFLFEKSLGHFVYMDTSTELTKLTKEGFKD</sequence>
<keyword evidence="2" id="KW-1185">Reference proteome</keyword>
<gene>
    <name evidence="1" type="ORF">C444_07900</name>
</gene>
<proteinExistence type="predicted"/>
<evidence type="ECO:0000313" key="1">
    <source>
        <dbReference type="EMBL" id="EMA31501.1"/>
    </source>
</evidence>
<organism evidence="1 2">
    <name type="scientific">Haloarcula japonica (strain ATCC 49778 / DSM 6131 / JCM 7785 / NBRC 101032 / NCIMB 13157 / TR-1)</name>
    <dbReference type="NCBI Taxonomy" id="1227453"/>
    <lineage>
        <taxon>Archaea</taxon>
        <taxon>Methanobacteriati</taxon>
        <taxon>Methanobacteriota</taxon>
        <taxon>Stenosarchaea group</taxon>
        <taxon>Halobacteria</taxon>
        <taxon>Halobacteriales</taxon>
        <taxon>Haloarculaceae</taxon>
        <taxon>Haloarcula</taxon>
    </lineage>
</organism>
<protein>
    <submittedName>
        <fullName evidence="1">Uncharacterized protein</fullName>
    </submittedName>
</protein>
<dbReference type="Proteomes" id="UP000011524">
    <property type="component" value="Unassembled WGS sequence"/>
</dbReference>
<accession>M0LD57</accession>
<name>M0LD57_HALJT</name>